<sequence>MNLQILSTYIIACIFIICAPGPSVTYLITTSISKGKISAYRTIPGIFLGDLSAMILSFAGVGLLIINFPVFYNLFKLFGIAYLIYLGLKSIFRKIENSNNQEKSAQKNWKTGFLLTFSNPKTILFFSSFIPQFISPHSDYLFQVALLGGIYLVIGLVNDFTYSTFAFYVGKLLGENASYVAAKIGGLAMIISAILVFFEHN</sequence>
<keyword evidence="2" id="KW-1003">Cell membrane</keyword>
<evidence type="ECO:0000313" key="8">
    <source>
        <dbReference type="Proteomes" id="UP000018296"/>
    </source>
</evidence>
<accession>V6J231</accession>
<evidence type="ECO:0000256" key="1">
    <source>
        <dbReference type="ARBA" id="ARBA00004651"/>
    </source>
</evidence>
<gene>
    <name evidence="7" type="ORF">P343_14545</name>
</gene>
<evidence type="ECO:0000256" key="3">
    <source>
        <dbReference type="ARBA" id="ARBA00022692"/>
    </source>
</evidence>
<dbReference type="Proteomes" id="UP000018296">
    <property type="component" value="Unassembled WGS sequence"/>
</dbReference>
<dbReference type="PIRSF" id="PIRSF006324">
    <property type="entry name" value="LeuE"/>
    <property type="match status" value="1"/>
</dbReference>
<feature type="transmembrane region" description="Helical" evidence="6">
    <location>
        <begin position="48"/>
        <end position="68"/>
    </location>
</feature>
<reference evidence="7 8" key="1">
    <citation type="journal article" date="2013" name="Genome Announc.">
        <title>Genome Sequence of Sporolactobacillus laevolacticus DSM442, an Efficient Polymer-Grade D-Lactate Producer from Agricultural Waste Cottonseed as a Nitrogen Source.</title>
        <authorList>
            <person name="Wang H."/>
            <person name="Wang L."/>
            <person name="Ju J."/>
            <person name="Yu B."/>
            <person name="Ma Y."/>
        </authorList>
    </citation>
    <scope>NUCLEOTIDE SEQUENCE [LARGE SCALE GENOMIC DNA]</scope>
    <source>
        <strain evidence="7 8">DSM 442</strain>
    </source>
</reference>
<evidence type="ECO:0000313" key="7">
    <source>
        <dbReference type="EMBL" id="EST10814.1"/>
    </source>
</evidence>
<dbReference type="OrthoDB" id="9784202at2"/>
<keyword evidence="4 6" id="KW-1133">Transmembrane helix</keyword>
<feature type="transmembrane region" description="Helical" evidence="6">
    <location>
        <begin position="140"/>
        <end position="168"/>
    </location>
</feature>
<feature type="transmembrane region" description="Helical" evidence="6">
    <location>
        <begin position="180"/>
        <end position="198"/>
    </location>
</feature>
<keyword evidence="3 6" id="KW-0812">Transmembrane</keyword>
<evidence type="ECO:0000256" key="6">
    <source>
        <dbReference type="SAM" id="Phobius"/>
    </source>
</evidence>
<organism evidence="7 8">
    <name type="scientific">Sporolactobacillus laevolacticus DSM 442</name>
    <dbReference type="NCBI Taxonomy" id="1395513"/>
    <lineage>
        <taxon>Bacteria</taxon>
        <taxon>Bacillati</taxon>
        <taxon>Bacillota</taxon>
        <taxon>Bacilli</taxon>
        <taxon>Bacillales</taxon>
        <taxon>Sporolactobacillaceae</taxon>
        <taxon>Sporolactobacillus</taxon>
    </lineage>
</organism>
<feature type="transmembrane region" description="Helical" evidence="6">
    <location>
        <begin position="113"/>
        <end position="134"/>
    </location>
</feature>
<dbReference type="AlphaFoldDB" id="V6J231"/>
<evidence type="ECO:0000256" key="4">
    <source>
        <dbReference type="ARBA" id="ARBA00022989"/>
    </source>
</evidence>
<comment type="subcellular location">
    <subcellularLocation>
        <location evidence="1">Cell membrane</location>
        <topology evidence="1">Multi-pass membrane protein</topology>
    </subcellularLocation>
</comment>
<protein>
    <submittedName>
        <fullName evidence="7">Threonine transporter RhtB</fullName>
    </submittedName>
</protein>
<dbReference type="Pfam" id="PF01810">
    <property type="entry name" value="LysE"/>
    <property type="match status" value="1"/>
</dbReference>
<feature type="transmembrane region" description="Helical" evidence="6">
    <location>
        <begin position="74"/>
        <end position="92"/>
    </location>
</feature>
<proteinExistence type="predicted"/>
<dbReference type="GO" id="GO:0015171">
    <property type="term" value="F:amino acid transmembrane transporter activity"/>
    <property type="evidence" value="ECO:0007669"/>
    <property type="project" value="TreeGrafter"/>
</dbReference>
<dbReference type="EMBL" id="AWTC01000016">
    <property type="protein sequence ID" value="EST10814.1"/>
    <property type="molecule type" value="Genomic_DNA"/>
</dbReference>
<dbReference type="eggNOG" id="COG1280">
    <property type="taxonomic scope" value="Bacteria"/>
</dbReference>
<evidence type="ECO:0000256" key="2">
    <source>
        <dbReference type="ARBA" id="ARBA00022475"/>
    </source>
</evidence>
<evidence type="ECO:0000256" key="5">
    <source>
        <dbReference type="ARBA" id="ARBA00023136"/>
    </source>
</evidence>
<dbReference type="GO" id="GO:0005886">
    <property type="term" value="C:plasma membrane"/>
    <property type="evidence" value="ECO:0007669"/>
    <property type="project" value="UniProtKB-SubCell"/>
</dbReference>
<dbReference type="RefSeq" id="WP_023511136.1">
    <property type="nucleotide sequence ID" value="NZ_AWTC01000016.1"/>
</dbReference>
<name>V6J231_9BACL</name>
<comment type="caution">
    <text evidence="7">The sequence shown here is derived from an EMBL/GenBank/DDBJ whole genome shotgun (WGS) entry which is preliminary data.</text>
</comment>
<dbReference type="InterPro" id="IPR001123">
    <property type="entry name" value="LeuE-type"/>
</dbReference>
<keyword evidence="5 6" id="KW-0472">Membrane</keyword>
<feature type="transmembrane region" description="Helical" evidence="6">
    <location>
        <begin position="6"/>
        <end position="28"/>
    </location>
</feature>
<dbReference type="PANTHER" id="PTHR30086">
    <property type="entry name" value="ARGININE EXPORTER PROTEIN ARGO"/>
    <property type="match status" value="1"/>
</dbReference>
<dbReference type="PANTHER" id="PTHR30086:SF20">
    <property type="entry name" value="ARGININE EXPORTER PROTEIN ARGO-RELATED"/>
    <property type="match status" value="1"/>
</dbReference>
<keyword evidence="8" id="KW-1185">Reference proteome</keyword>
<dbReference type="PATRIC" id="fig|1395513.3.peg.2954"/>
<dbReference type="STRING" id="1395513.P343_14545"/>